<feature type="chain" id="PRO_5046200077" description="Peptidase S1 domain-containing protein" evidence="1">
    <location>
        <begin position="25"/>
        <end position="279"/>
    </location>
</feature>
<protein>
    <recommendedName>
        <fullName evidence="4">Peptidase S1 domain-containing protein</fullName>
    </recommendedName>
</protein>
<keyword evidence="3" id="KW-1185">Reference proteome</keyword>
<dbReference type="InterPro" id="IPR043504">
    <property type="entry name" value="Peptidase_S1_PA_chymotrypsin"/>
</dbReference>
<evidence type="ECO:0008006" key="4">
    <source>
        <dbReference type="Google" id="ProtNLM"/>
    </source>
</evidence>
<organism evidence="2 3">
    <name type="scientific">Endozoicomonas lisbonensis</name>
    <dbReference type="NCBI Taxonomy" id="3120522"/>
    <lineage>
        <taxon>Bacteria</taxon>
        <taxon>Pseudomonadati</taxon>
        <taxon>Pseudomonadota</taxon>
        <taxon>Gammaproteobacteria</taxon>
        <taxon>Oceanospirillales</taxon>
        <taxon>Endozoicomonadaceae</taxon>
        <taxon>Endozoicomonas</taxon>
    </lineage>
</organism>
<dbReference type="Proteomes" id="UP001549366">
    <property type="component" value="Unassembled WGS sequence"/>
</dbReference>
<evidence type="ECO:0000313" key="2">
    <source>
        <dbReference type="EMBL" id="MET4758062.1"/>
    </source>
</evidence>
<feature type="signal peptide" evidence="1">
    <location>
        <begin position="1"/>
        <end position="24"/>
    </location>
</feature>
<proteinExistence type="predicted"/>
<name>A0ABV2SJW5_9GAMM</name>
<keyword evidence="1" id="KW-0732">Signal</keyword>
<evidence type="ECO:0000313" key="3">
    <source>
        <dbReference type="Proteomes" id="UP001549366"/>
    </source>
</evidence>
<comment type="caution">
    <text evidence="2">The sequence shown here is derived from an EMBL/GenBank/DDBJ whole genome shotgun (WGS) entry which is preliminary data.</text>
</comment>
<dbReference type="SUPFAM" id="SSF50494">
    <property type="entry name" value="Trypsin-like serine proteases"/>
    <property type="match status" value="1"/>
</dbReference>
<accession>A0ABV2SJW5</accession>
<evidence type="ECO:0000256" key="1">
    <source>
        <dbReference type="SAM" id="SignalP"/>
    </source>
</evidence>
<reference evidence="2 3" key="1">
    <citation type="submission" date="2024-06" db="EMBL/GenBank/DDBJ databases">
        <title>Genomic Encyclopedia of Type Strains, Phase V (KMG-V): Genome sequencing to study the core and pangenomes of soil and plant-associated prokaryotes.</title>
        <authorList>
            <person name="Whitman W."/>
        </authorList>
    </citation>
    <scope>NUCLEOTIDE SEQUENCE [LARGE SCALE GENOMIC DNA]</scope>
    <source>
        <strain evidence="2 3">NE40</strain>
    </source>
</reference>
<dbReference type="RefSeq" id="WP_354016448.1">
    <property type="nucleotide sequence ID" value="NZ_JBEWTB010000002.1"/>
</dbReference>
<gene>
    <name evidence="2" type="ORF">V5J35_003254</name>
</gene>
<dbReference type="EMBL" id="JBEWTB010000002">
    <property type="protein sequence ID" value="MET4758062.1"/>
    <property type="molecule type" value="Genomic_DNA"/>
</dbReference>
<sequence>MSNIQTVRAVLFTSLLFPALCSMAETPSPEDIHVSNWLAFLETSDFNHNPISCHAVVIHKNWALTTSDCVPKPLSEITIQKPSVQKIMLRFSAESNQKYDQVEVSDVRRPSTYHTSQPVLLKLKSPLNPPFPTLSFKTHSWFDGLEGRYPLWTVYYLERMKRPSHLLVSRPEINVFSHPVKIKDQSDCIPRVKGLDWKICSIPEGFGEVLSSDFQRGSVLLDENFAVTGLGYELDQKNTTMEMNYFMPLGLSPFVRFIKEHTGIDKPRETKQMKNFSEL</sequence>
<dbReference type="InterPro" id="IPR009003">
    <property type="entry name" value="Peptidase_S1_PA"/>
</dbReference>
<dbReference type="Gene3D" id="2.40.10.10">
    <property type="entry name" value="Trypsin-like serine proteases"/>
    <property type="match status" value="1"/>
</dbReference>